<accession>A0A166PHT0</accession>
<evidence type="ECO:0000256" key="6">
    <source>
        <dbReference type="ARBA" id="ARBA00022833"/>
    </source>
</evidence>
<proteinExistence type="predicted"/>
<gene>
    <name evidence="10" type="ORF">AAL_04079</name>
</gene>
<evidence type="ECO:0000313" key="11">
    <source>
        <dbReference type="Proteomes" id="UP000078544"/>
    </source>
</evidence>
<dbReference type="InterPro" id="IPR036464">
    <property type="entry name" value="Rubisco_LSMT_subst-bd_sf"/>
</dbReference>
<dbReference type="InterPro" id="IPR002893">
    <property type="entry name" value="Znf_MYND"/>
</dbReference>
<dbReference type="EMBL" id="AZGY01000007">
    <property type="protein sequence ID" value="KZZ96850.1"/>
    <property type="molecule type" value="Genomic_DNA"/>
</dbReference>
<dbReference type="Proteomes" id="UP000078544">
    <property type="component" value="Unassembled WGS sequence"/>
</dbReference>
<dbReference type="InterPro" id="IPR015353">
    <property type="entry name" value="Rubisco_LSMT_subst-bd"/>
</dbReference>
<dbReference type="PROSITE" id="PS50865">
    <property type="entry name" value="ZF_MYND_2"/>
    <property type="match status" value="1"/>
</dbReference>
<keyword evidence="1 10" id="KW-0489">Methyltransferase</keyword>
<dbReference type="GO" id="GO:0005634">
    <property type="term" value="C:nucleus"/>
    <property type="evidence" value="ECO:0007669"/>
    <property type="project" value="TreeGrafter"/>
</dbReference>
<keyword evidence="6" id="KW-0862">Zinc</keyword>
<dbReference type="STRING" id="1081109.A0A166PHT0"/>
<keyword evidence="2 10" id="KW-0808">Transferase</keyword>
<feature type="domain" description="SET" evidence="8">
    <location>
        <begin position="14"/>
        <end position="232"/>
    </location>
</feature>
<comment type="caution">
    <text evidence="10">The sequence shown here is derived from an EMBL/GenBank/DDBJ whole genome shotgun (WGS) entry which is preliminary data.</text>
</comment>
<dbReference type="Pfam" id="PF09273">
    <property type="entry name" value="Rubis-subs-bind"/>
    <property type="match status" value="1"/>
</dbReference>
<dbReference type="Gene3D" id="3.90.1410.10">
    <property type="entry name" value="set domain protein methyltransferase, domain 1"/>
    <property type="match status" value="1"/>
</dbReference>
<dbReference type="SUPFAM" id="SSF81822">
    <property type="entry name" value="RuBisCo LSMT C-terminal, substrate-binding domain"/>
    <property type="match status" value="1"/>
</dbReference>
<dbReference type="PANTHER" id="PTHR13271">
    <property type="entry name" value="UNCHARACTERIZED PUTATIVE METHYLTRANSFERASE"/>
    <property type="match status" value="1"/>
</dbReference>
<dbReference type="Pfam" id="PF00856">
    <property type="entry name" value="SET"/>
    <property type="match status" value="1"/>
</dbReference>
<dbReference type="AlphaFoldDB" id="A0A166PHT0"/>
<evidence type="ECO:0000256" key="5">
    <source>
        <dbReference type="ARBA" id="ARBA00022771"/>
    </source>
</evidence>
<feature type="domain" description="MYND-type" evidence="9">
    <location>
        <begin position="417"/>
        <end position="455"/>
    </location>
</feature>
<evidence type="ECO:0000313" key="10">
    <source>
        <dbReference type="EMBL" id="KZZ96850.1"/>
    </source>
</evidence>
<keyword evidence="3" id="KW-0949">S-adenosyl-L-methionine</keyword>
<protein>
    <submittedName>
        <fullName evidence="10">Rubisco LS methyltransferase, substrate-binding domain protein</fullName>
    </submittedName>
</protein>
<keyword evidence="4" id="KW-0479">Metal-binding</keyword>
<dbReference type="CDD" id="cd10527">
    <property type="entry name" value="SET_LSMT"/>
    <property type="match status" value="1"/>
</dbReference>
<keyword evidence="11" id="KW-1185">Reference proteome</keyword>
<evidence type="ECO:0000259" key="9">
    <source>
        <dbReference type="PROSITE" id="PS50865"/>
    </source>
</evidence>
<evidence type="ECO:0000256" key="4">
    <source>
        <dbReference type="ARBA" id="ARBA00022723"/>
    </source>
</evidence>
<dbReference type="Pfam" id="PF01753">
    <property type="entry name" value="zf-MYND"/>
    <property type="match status" value="1"/>
</dbReference>
<dbReference type="InterPro" id="IPR050600">
    <property type="entry name" value="SETD3_SETD6_MTase"/>
</dbReference>
<dbReference type="InterPro" id="IPR046341">
    <property type="entry name" value="SET_dom_sf"/>
</dbReference>
<evidence type="ECO:0000256" key="2">
    <source>
        <dbReference type="ARBA" id="ARBA00022679"/>
    </source>
</evidence>
<dbReference type="GO" id="GO:0016279">
    <property type="term" value="F:protein-lysine N-methyltransferase activity"/>
    <property type="evidence" value="ECO:0007669"/>
    <property type="project" value="TreeGrafter"/>
</dbReference>
<name>A0A166PHT0_9HYPO</name>
<dbReference type="Gene3D" id="3.90.1420.10">
    <property type="entry name" value="Rubisco LSMT, substrate-binding domain"/>
    <property type="match status" value="1"/>
</dbReference>
<dbReference type="Gene3D" id="6.10.140.2220">
    <property type="match status" value="1"/>
</dbReference>
<reference evidence="10 11" key="1">
    <citation type="journal article" date="2016" name="Genome Biol. Evol.">
        <title>Divergent and convergent evolution of fungal pathogenicity.</title>
        <authorList>
            <person name="Shang Y."/>
            <person name="Xiao G."/>
            <person name="Zheng P."/>
            <person name="Cen K."/>
            <person name="Zhan S."/>
            <person name="Wang C."/>
        </authorList>
    </citation>
    <scope>NUCLEOTIDE SEQUENCE [LARGE SCALE GENOMIC DNA]</scope>
    <source>
        <strain evidence="10 11">RCEF 2490</strain>
    </source>
</reference>
<dbReference type="OrthoDB" id="341421at2759"/>
<dbReference type="SUPFAM" id="SSF144232">
    <property type="entry name" value="HIT/MYND zinc finger-like"/>
    <property type="match status" value="1"/>
</dbReference>
<evidence type="ECO:0000256" key="7">
    <source>
        <dbReference type="PROSITE-ProRule" id="PRU00134"/>
    </source>
</evidence>
<evidence type="ECO:0000256" key="3">
    <source>
        <dbReference type="ARBA" id="ARBA00022691"/>
    </source>
</evidence>
<evidence type="ECO:0000256" key="1">
    <source>
        <dbReference type="ARBA" id="ARBA00022603"/>
    </source>
</evidence>
<dbReference type="PROSITE" id="PS01360">
    <property type="entry name" value="ZF_MYND_1"/>
    <property type="match status" value="1"/>
</dbReference>
<sequence length="463" mass="51579">MESWLEGYGAVGLNDLEIADFPITGRGLRTLKCFKEGETILTIPSRTLWTVEHAYADATLGPVLRSISPKPSLEDTLVLYILFVRSRKSGYDGPRKHVAALPASYSSSIFFTEEQLEVCAGSSLYTVTKQLSQRIEDDYRILIMQILERDLIPLDEFTIDDYKWALCTVWSRAMDFVLPGEKSIRLLAPFADMLNHWSEVKQCHVYDPSSGNLSVLAGKDYEVGDQVFINYGRIPNNRLLRLYGFVIPGNPMDCYDLVLTTHPMAPFFEQKRTLWASAGLNTTSTITLTFADPLPKEILRYLRVQRLDDSDVINTALRQPNIVDARISDSNETVILQFLVESISGLLDSFGTSAEKLEEQLAEAVYPPGGNAWAAAQVSLGEQRVLRLARKRAEELLAAAEGRNKNGRGSPSAQGRCANCDKISGQMMLCGRCKSVKYCGRTCQIAHFKGHKAICRATTSRNG</sequence>
<dbReference type="SUPFAM" id="SSF82199">
    <property type="entry name" value="SET domain"/>
    <property type="match status" value="1"/>
</dbReference>
<dbReference type="PANTHER" id="PTHR13271:SF34">
    <property type="entry name" value="N-LYSINE METHYLTRANSFERASE SETD6"/>
    <property type="match status" value="1"/>
</dbReference>
<dbReference type="GO" id="GO:0032259">
    <property type="term" value="P:methylation"/>
    <property type="evidence" value="ECO:0007669"/>
    <property type="project" value="UniProtKB-KW"/>
</dbReference>
<dbReference type="InterPro" id="IPR001214">
    <property type="entry name" value="SET_dom"/>
</dbReference>
<evidence type="ECO:0000259" key="8">
    <source>
        <dbReference type="PROSITE" id="PS50280"/>
    </source>
</evidence>
<dbReference type="PROSITE" id="PS50280">
    <property type="entry name" value="SET"/>
    <property type="match status" value="1"/>
</dbReference>
<dbReference type="GO" id="GO:0008270">
    <property type="term" value="F:zinc ion binding"/>
    <property type="evidence" value="ECO:0007669"/>
    <property type="project" value="UniProtKB-KW"/>
</dbReference>
<organism evidence="10 11">
    <name type="scientific">Moelleriella libera RCEF 2490</name>
    <dbReference type="NCBI Taxonomy" id="1081109"/>
    <lineage>
        <taxon>Eukaryota</taxon>
        <taxon>Fungi</taxon>
        <taxon>Dikarya</taxon>
        <taxon>Ascomycota</taxon>
        <taxon>Pezizomycotina</taxon>
        <taxon>Sordariomycetes</taxon>
        <taxon>Hypocreomycetidae</taxon>
        <taxon>Hypocreales</taxon>
        <taxon>Clavicipitaceae</taxon>
        <taxon>Moelleriella</taxon>
    </lineage>
</organism>
<keyword evidence="5 7" id="KW-0863">Zinc-finger</keyword>